<feature type="compositionally biased region" description="Basic residues" evidence="1">
    <location>
        <begin position="307"/>
        <end position="320"/>
    </location>
</feature>
<feature type="compositionally biased region" description="Polar residues" evidence="1">
    <location>
        <begin position="1"/>
        <end position="13"/>
    </location>
</feature>
<evidence type="ECO:0000313" key="2">
    <source>
        <dbReference type="EMBL" id="KAH3675698.1"/>
    </source>
</evidence>
<dbReference type="EMBL" id="JAEUBG010005372">
    <property type="protein sequence ID" value="KAH3675698.1"/>
    <property type="molecule type" value="Genomic_DNA"/>
</dbReference>
<feature type="compositionally biased region" description="Low complexity" evidence="1">
    <location>
        <begin position="343"/>
        <end position="352"/>
    </location>
</feature>
<dbReference type="InterPro" id="IPR034432">
    <property type="entry name" value="Nup60"/>
</dbReference>
<sequence>MAPINNRSTNHLNSPYARTPRKTYGARSQNQPPSTPGSLFKRVTQIFTPAAWLNGSASSSFKKRPSFTENELNSVVEEAERSITVHDTKESLLADSPNVKLANFFANKGTQPLTDIEIEGVKSLLAQSQSSVSTPNKRKFSMTALGEPEEPSTPTVLKNESGKTILRQTPRFNASYSSSNNTAETSTSNSLVKAPASKSVTPFKRKVFDYSAFPSPYRSSRLKNSILYLENDKNDNKKAKVEEPVVEEKKLSSTASALLSFLDNTEPNSTTGLPTTTSAPSSSSSSSALSSKDTSNSIDYSNPYASKTKRARKALVHRKPSKFEQLEKSFASASKTEQTDSPTTATATATATPNKQLTTTQAENDASAGTTPISTEGPSVDTHKPIISSALRKSITFESSDDVSLKQATSTTPSAKPFQFDVQAKSSSNEKDETPSKPSLFSLGATNKEDNNKLSGTTSSGFNFGGTKVSKEEKKTNALDTTTTVAPTTTTTTTTEEEASSKPLQPVITVPTSSIPVPVPGSKEFTFTFPDVSESSKYSQTDVVQSQLEQFKDLFAF</sequence>
<dbReference type="Proteomes" id="UP000774326">
    <property type="component" value="Unassembled WGS sequence"/>
</dbReference>
<dbReference type="GO" id="GO:0034398">
    <property type="term" value="P:telomere tethering at nuclear periphery"/>
    <property type="evidence" value="ECO:0007669"/>
    <property type="project" value="TreeGrafter"/>
</dbReference>
<feature type="compositionally biased region" description="Polar residues" evidence="1">
    <location>
        <begin position="331"/>
        <end position="342"/>
    </location>
</feature>
<dbReference type="GO" id="GO:0017056">
    <property type="term" value="F:structural constituent of nuclear pore"/>
    <property type="evidence" value="ECO:0007669"/>
    <property type="project" value="InterPro"/>
</dbReference>
<accession>A0A9P8PP41</accession>
<dbReference type="AlphaFoldDB" id="A0A9P8PP41"/>
<feature type="compositionally biased region" description="Low complexity" evidence="1">
    <location>
        <begin position="173"/>
        <end position="190"/>
    </location>
</feature>
<feature type="compositionally biased region" description="Low complexity" evidence="1">
    <location>
        <begin position="481"/>
        <end position="494"/>
    </location>
</feature>
<reference evidence="2" key="1">
    <citation type="journal article" date="2021" name="Open Biol.">
        <title>Shared evolutionary footprints suggest mitochondrial oxidative damage underlies multiple complex I losses in fungi.</title>
        <authorList>
            <person name="Schikora-Tamarit M.A."/>
            <person name="Marcet-Houben M."/>
            <person name="Nosek J."/>
            <person name="Gabaldon T."/>
        </authorList>
    </citation>
    <scope>NUCLEOTIDE SEQUENCE</scope>
    <source>
        <strain evidence="2">CBS2887</strain>
    </source>
</reference>
<feature type="region of interest" description="Disordered" evidence="1">
    <location>
        <begin position="398"/>
        <end position="503"/>
    </location>
</feature>
<dbReference type="PANTHER" id="PTHR28284">
    <property type="entry name" value="NUCLEOPORIN NUP60"/>
    <property type="match status" value="1"/>
</dbReference>
<feature type="region of interest" description="Disordered" evidence="1">
    <location>
        <begin position="1"/>
        <end position="39"/>
    </location>
</feature>
<comment type="caution">
    <text evidence="2">The sequence shown here is derived from an EMBL/GenBank/DDBJ whole genome shotgun (WGS) entry which is preliminary data.</text>
</comment>
<dbReference type="GO" id="GO:0031990">
    <property type="term" value="P:mRNA export from nucleus in response to heat stress"/>
    <property type="evidence" value="ECO:0007669"/>
    <property type="project" value="TreeGrafter"/>
</dbReference>
<feature type="compositionally biased region" description="Low complexity" evidence="1">
    <location>
        <begin position="263"/>
        <end position="297"/>
    </location>
</feature>
<reference evidence="2" key="2">
    <citation type="submission" date="2021-01" db="EMBL/GenBank/DDBJ databases">
        <authorList>
            <person name="Schikora-Tamarit M.A."/>
        </authorList>
    </citation>
    <scope>NUCLEOTIDE SEQUENCE</scope>
    <source>
        <strain evidence="2">CBS2887</strain>
    </source>
</reference>
<dbReference type="GO" id="GO:0016973">
    <property type="term" value="P:poly(A)+ mRNA export from nucleus"/>
    <property type="evidence" value="ECO:0007669"/>
    <property type="project" value="TreeGrafter"/>
</dbReference>
<protein>
    <submittedName>
        <fullName evidence="2">Uncharacterized protein</fullName>
    </submittedName>
</protein>
<gene>
    <name evidence="2" type="ORF">WICPIJ_009303</name>
</gene>
<dbReference type="PANTHER" id="PTHR28284:SF1">
    <property type="entry name" value="NUCLEOPORIN NUP60"/>
    <property type="match status" value="1"/>
</dbReference>
<dbReference type="GO" id="GO:0006607">
    <property type="term" value="P:NLS-bearing protein import into nucleus"/>
    <property type="evidence" value="ECO:0007669"/>
    <property type="project" value="TreeGrafter"/>
</dbReference>
<feature type="compositionally biased region" description="Low complexity" evidence="1">
    <location>
        <begin position="455"/>
        <end position="467"/>
    </location>
</feature>
<evidence type="ECO:0000256" key="1">
    <source>
        <dbReference type="SAM" id="MobiDB-lite"/>
    </source>
</evidence>
<name>A0A9P8PP41_WICPI</name>
<feature type="region of interest" description="Disordered" evidence="1">
    <location>
        <begin position="129"/>
        <end position="196"/>
    </location>
</feature>
<keyword evidence="3" id="KW-1185">Reference proteome</keyword>
<dbReference type="OrthoDB" id="3981296at2759"/>
<organism evidence="2 3">
    <name type="scientific">Wickerhamomyces pijperi</name>
    <name type="common">Yeast</name>
    <name type="synonym">Pichia pijperi</name>
    <dbReference type="NCBI Taxonomy" id="599730"/>
    <lineage>
        <taxon>Eukaryota</taxon>
        <taxon>Fungi</taxon>
        <taxon>Dikarya</taxon>
        <taxon>Ascomycota</taxon>
        <taxon>Saccharomycotina</taxon>
        <taxon>Saccharomycetes</taxon>
        <taxon>Phaffomycetales</taxon>
        <taxon>Wickerhamomycetaceae</taxon>
        <taxon>Wickerhamomyces</taxon>
    </lineage>
</organism>
<evidence type="ECO:0000313" key="3">
    <source>
        <dbReference type="Proteomes" id="UP000774326"/>
    </source>
</evidence>
<feature type="region of interest" description="Disordered" evidence="1">
    <location>
        <begin position="263"/>
        <end position="383"/>
    </location>
</feature>
<dbReference type="GO" id="GO:0044615">
    <property type="term" value="C:nuclear pore nuclear basket"/>
    <property type="evidence" value="ECO:0007669"/>
    <property type="project" value="InterPro"/>
</dbReference>
<dbReference type="GO" id="GO:0008298">
    <property type="term" value="P:intracellular mRNA localization"/>
    <property type="evidence" value="ECO:0007669"/>
    <property type="project" value="TreeGrafter"/>
</dbReference>
<feature type="compositionally biased region" description="Polar residues" evidence="1">
    <location>
        <begin position="353"/>
        <end position="377"/>
    </location>
</feature>
<proteinExistence type="predicted"/>